<dbReference type="AlphaFoldDB" id="A0A8H3L3N2"/>
<organism evidence="1 2">
    <name type="scientific">Rhizophagus clarus</name>
    <dbReference type="NCBI Taxonomy" id="94130"/>
    <lineage>
        <taxon>Eukaryota</taxon>
        <taxon>Fungi</taxon>
        <taxon>Fungi incertae sedis</taxon>
        <taxon>Mucoromycota</taxon>
        <taxon>Glomeromycotina</taxon>
        <taxon>Glomeromycetes</taxon>
        <taxon>Glomerales</taxon>
        <taxon>Glomeraceae</taxon>
        <taxon>Rhizophagus</taxon>
    </lineage>
</organism>
<proteinExistence type="predicted"/>
<comment type="caution">
    <text evidence="1">The sequence shown here is derived from an EMBL/GenBank/DDBJ whole genome shotgun (WGS) entry which is preliminary data.</text>
</comment>
<accession>A0A8H3L3N2</accession>
<evidence type="ECO:0000313" key="2">
    <source>
        <dbReference type="Proteomes" id="UP000615446"/>
    </source>
</evidence>
<dbReference type="Proteomes" id="UP000615446">
    <property type="component" value="Unassembled WGS sequence"/>
</dbReference>
<name>A0A8H3L3N2_9GLOM</name>
<dbReference type="EMBL" id="BLAL01000040">
    <property type="protein sequence ID" value="GES78778.1"/>
    <property type="molecule type" value="Genomic_DNA"/>
</dbReference>
<gene>
    <name evidence="1" type="ORF">RCL2_000608500</name>
</gene>
<sequence length="69" mass="7671">MSELKSRLDNTINLISIETTKHEIEYMSIRVASLSHHYRIYCLVVGGSAEQTGQAYGEVKIIGTILSNS</sequence>
<evidence type="ECO:0000313" key="1">
    <source>
        <dbReference type="EMBL" id="GES78778.1"/>
    </source>
</evidence>
<protein>
    <submittedName>
        <fullName evidence="1">Uncharacterized protein</fullName>
    </submittedName>
</protein>
<reference evidence="1" key="1">
    <citation type="submission" date="2019-10" db="EMBL/GenBank/DDBJ databases">
        <title>Conservation and host-specific expression of non-tandemly repeated heterogenous ribosome RNA gene in arbuscular mycorrhizal fungi.</title>
        <authorList>
            <person name="Maeda T."/>
            <person name="Kobayashi Y."/>
            <person name="Nakagawa T."/>
            <person name="Ezawa T."/>
            <person name="Yamaguchi K."/>
            <person name="Bino T."/>
            <person name="Nishimoto Y."/>
            <person name="Shigenobu S."/>
            <person name="Kawaguchi M."/>
        </authorList>
    </citation>
    <scope>NUCLEOTIDE SEQUENCE</scope>
    <source>
        <strain evidence="1">HR1</strain>
    </source>
</reference>